<evidence type="ECO:0000313" key="15">
    <source>
        <dbReference type="EMBL" id="KAF4463420.1"/>
    </source>
</evidence>
<keyword evidence="6" id="KW-0067">ATP-binding</keyword>
<feature type="compositionally biased region" description="Low complexity" evidence="12">
    <location>
        <begin position="590"/>
        <end position="601"/>
    </location>
</feature>
<dbReference type="SMART" id="SM00956">
    <property type="entry name" value="RQC"/>
    <property type="match status" value="1"/>
</dbReference>
<dbReference type="InterPro" id="IPR002464">
    <property type="entry name" value="DNA/RNA_helicase_DEAH_CS"/>
</dbReference>
<evidence type="ECO:0000256" key="8">
    <source>
        <dbReference type="ARBA" id="ARBA00023235"/>
    </source>
</evidence>
<evidence type="ECO:0000256" key="4">
    <source>
        <dbReference type="ARBA" id="ARBA00022801"/>
    </source>
</evidence>
<dbReference type="InterPro" id="IPR027417">
    <property type="entry name" value="P-loop_NTPase"/>
</dbReference>
<evidence type="ECO:0000313" key="16">
    <source>
        <dbReference type="Proteomes" id="UP000554235"/>
    </source>
</evidence>
<feature type="domain" description="Helicase ATP-binding" evidence="13">
    <location>
        <begin position="639"/>
        <end position="820"/>
    </location>
</feature>
<dbReference type="GO" id="GO:0009378">
    <property type="term" value="F:four-way junction helicase activity"/>
    <property type="evidence" value="ECO:0007669"/>
    <property type="project" value="TreeGrafter"/>
</dbReference>
<dbReference type="PROSITE" id="PS00690">
    <property type="entry name" value="DEAH_ATP_HELICASE"/>
    <property type="match status" value="1"/>
</dbReference>
<feature type="compositionally biased region" description="Basic and acidic residues" evidence="12">
    <location>
        <begin position="276"/>
        <end position="286"/>
    </location>
</feature>
<dbReference type="InterPro" id="IPR001650">
    <property type="entry name" value="Helicase_C-like"/>
</dbReference>
<evidence type="ECO:0000256" key="10">
    <source>
        <dbReference type="ARBA" id="ARBA00034617"/>
    </source>
</evidence>
<dbReference type="NCBIfam" id="TIGR00614">
    <property type="entry name" value="recQ_fam"/>
    <property type="match status" value="1"/>
</dbReference>
<protein>
    <recommendedName>
        <fullName evidence="11">DNA 3'-5' helicase</fullName>
        <ecNumber evidence="11">5.6.2.4</ecNumber>
    </recommendedName>
</protein>
<dbReference type="InterPro" id="IPR036390">
    <property type="entry name" value="WH_DNA-bd_sf"/>
</dbReference>
<evidence type="ECO:0000256" key="11">
    <source>
        <dbReference type="ARBA" id="ARBA00034808"/>
    </source>
</evidence>
<dbReference type="GO" id="GO:0005694">
    <property type="term" value="C:chromosome"/>
    <property type="evidence" value="ECO:0007669"/>
    <property type="project" value="TreeGrafter"/>
</dbReference>
<dbReference type="EC" id="5.6.2.4" evidence="11"/>
<keyword evidence="9" id="KW-0539">Nucleus</keyword>
<feature type="region of interest" description="Disordered" evidence="12">
    <location>
        <begin position="1226"/>
        <end position="1275"/>
    </location>
</feature>
<dbReference type="PROSITE" id="PS51194">
    <property type="entry name" value="HELICASE_CTER"/>
    <property type="match status" value="1"/>
</dbReference>
<keyword evidence="3" id="KW-0547">Nucleotide-binding</keyword>
<dbReference type="InterPro" id="IPR014001">
    <property type="entry name" value="Helicase_ATP-bd"/>
</dbReference>
<name>A0A8H4L5F1_9HYPO</name>
<comment type="subcellular location">
    <subcellularLocation>
        <location evidence="1">Nucleus</location>
    </subcellularLocation>
</comment>
<dbReference type="SUPFAM" id="SSF52540">
    <property type="entry name" value="P-loop containing nucleoside triphosphate hydrolases"/>
    <property type="match status" value="1"/>
</dbReference>
<dbReference type="InterPro" id="IPR004589">
    <property type="entry name" value="DNA_helicase_ATP-dep_RecQ"/>
</dbReference>
<dbReference type="CDD" id="cd17920">
    <property type="entry name" value="DEXHc_RecQ"/>
    <property type="match status" value="1"/>
</dbReference>
<dbReference type="Pfam" id="PF16124">
    <property type="entry name" value="RecQ_Zn_bind"/>
    <property type="match status" value="1"/>
</dbReference>
<dbReference type="Pfam" id="PF00270">
    <property type="entry name" value="DEAD"/>
    <property type="match status" value="1"/>
</dbReference>
<dbReference type="InterPro" id="IPR018982">
    <property type="entry name" value="RQC_domain"/>
</dbReference>
<dbReference type="GO" id="GO:0016787">
    <property type="term" value="F:hydrolase activity"/>
    <property type="evidence" value="ECO:0007669"/>
    <property type="project" value="UniProtKB-KW"/>
</dbReference>
<feature type="compositionally biased region" description="Basic and acidic residues" evidence="12">
    <location>
        <begin position="1165"/>
        <end position="1187"/>
    </location>
</feature>
<dbReference type="PANTHER" id="PTHR13710:SF153">
    <property type="entry name" value="RECQ-LIKE DNA HELICASE BLM"/>
    <property type="match status" value="1"/>
</dbReference>
<dbReference type="InterPro" id="IPR036388">
    <property type="entry name" value="WH-like_DNA-bd_sf"/>
</dbReference>
<dbReference type="GO" id="GO:0000724">
    <property type="term" value="P:double-strand break repair via homologous recombination"/>
    <property type="evidence" value="ECO:0007669"/>
    <property type="project" value="TreeGrafter"/>
</dbReference>
<dbReference type="FunFam" id="3.40.50.300:FF:001975">
    <property type="entry name" value="ATP-dependent DNA helicase"/>
    <property type="match status" value="1"/>
</dbReference>
<evidence type="ECO:0000259" key="13">
    <source>
        <dbReference type="PROSITE" id="PS51192"/>
    </source>
</evidence>
<evidence type="ECO:0000256" key="7">
    <source>
        <dbReference type="ARBA" id="ARBA00023125"/>
    </source>
</evidence>
<keyword evidence="8" id="KW-0413">Isomerase</keyword>
<reference evidence="15 16" key="1">
    <citation type="submission" date="2020-01" db="EMBL/GenBank/DDBJ databases">
        <title>Identification and distribution of gene clusters putatively required for synthesis of sphingolipid metabolism inhibitors in phylogenetically diverse species of the filamentous fungus Fusarium.</title>
        <authorList>
            <person name="Kim H.-S."/>
            <person name="Busman M."/>
            <person name="Brown D.W."/>
            <person name="Divon H."/>
            <person name="Uhlig S."/>
            <person name="Proctor R.H."/>
        </authorList>
    </citation>
    <scope>NUCLEOTIDE SEQUENCE [LARGE SCALE GENOMIC DNA]</scope>
    <source>
        <strain evidence="15 16">NRRL 20459</strain>
    </source>
</reference>
<dbReference type="Pfam" id="PF09382">
    <property type="entry name" value="RQC"/>
    <property type="match status" value="1"/>
</dbReference>
<keyword evidence="16" id="KW-1185">Reference proteome</keyword>
<dbReference type="GO" id="GO:0003677">
    <property type="term" value="F:DNA binding"/>
    <property type="evidence" value="ECO:0007669"/>
    <property type="project" value="UniProtKB-KW"/>
</dbReference>
<dbReference type="PROSITE" id="PS51192">
    <property type="entry name" value="HELICASE_ATP_BIND_1"/>
    <property type="match status" value="1"/>
</dbReference>
<evidence type="ECO:0000256" key="6">
    <source>
        <dbReference type="ARBA" id="ARBA00022840"/>
    </source>
</evidence>
<evidence type="ECO:0000256" key="2">
    <source>
        <dbReference type="ARBA" id="ARBA00005446"/>
    </source>
</evidence>
<dbReference type="GO" id="GO:0006260">
    <property type="term" value="P:DNA replication"/>
    <property type="evidence" value="ECO:0007669"/>
    <property type="project" value="InterPro"/>
</dbReference>
<comment type="similarity">
    <text evidence="2">Belongs to the helicase family. RecQ subfamily.</text>
</comment>
<evidence type="ECO:0000256" key="5">
    <source>
        <dbReference type="ARBA" id="ARBA00022806"/>
    </source>
</evidence>
<feature type="region of interest" description="Disordered" evidence="12">
    <location>
        <begin position="1144"/>
        <end position="1191"/>
    </location>
</feature>
<feature type="region of interest" description="Disordered" evidence="12">
    <location>
        <begin position="210"/>
        <end position="252"/>
    </location>
</feature>
<feature type="compositionally biased region" description="Low complexity" evidence="12">
    <location>
        <begin position="290"/>
        <end position="300"/>
    </location>
</feature>
<feature type="domain" description="Helicase C-terminal" evidence="14">
    <location>
        <begin position="844"/>
        <end position="994"/>
    </location>
</feature>
<dbReference type="CDD" id="cd18794">
    <property type="entry name" value="SF2_C_RecQ"/>
    <property type="match status" value="1"/>
</dbReference>
<dbReference type="FunFam" id="3.40.50.300:FF:000537">
    <property type="entry name" value="Bloom syndrome RecQ-like helicase"/>
    <property type="match status" value="1"/>
</dbReference>
<dbReference type="SUPFAM" id="SSF46785">
    <property type="entry name" value="Winged helix' DNA-binding domain"/>
    <property type="match status" value="1"/>
</dbReference>
<feature type="compositionally biased region" description="Polar residues" evidence="12">
    <location>
        <begin position="301"/>
        <end position="324"/>
    </location>
</feature>
<feature type="region of interest" description="Disordered" evidence="12">
    <location>
        <begin position="99"/>
        <end position="129"/>
    </location>
</feature>
<organism evidence="15 16">
    <name type="scientific">Fusarium albosuccineum</name>
    <dbReference type="NCBI Taxonomy" id="1237068"/>
    <lineage>
        <taxon>Eukaryota</taxon>
        <taxon>Fungi</taxon>
        <taxon>Dikarya</taxon>
        <taxon>Ascomycota</taxon>
        <taxon>Pezizomycotina</taxon>
        <taxon>Sordariomycetes</taxon>
        <taxon>Hypocreomycetidae</taxon>
        <taxon>Hypocreales</taxon>
        <taxon>Nectriaceae</taxon>
        <taxon>Fusarium</taxon>
        <taxon>Fusarium decemcellulare species complex</taxon>
    </lineage>
</organism>
<feature type="region of interest" description="Disordered" evidence="12">
    <location>
        <begin position="273"/>
        <end position="340"/>
    </location>
</feature>
<evidence type="ECO:0000256" key="9">
    <source>
        <dbReference type="ARBA" id="ARBA00023242"/>
    </source>
</evidence>
<keyword evidence="4" id="KW-0378">Hydrolase</keyword>
<keyword evidence="5" id="KW-0347">Helicase</keyword>
<feature type="region of interest" description="Disordered" evidence="12">
    <location>
        <begin position="150"/>
        <end position="188"/>
    </location>
</feature>
<evidence type="ECO:0000256" key="3">
    <source>
        <dbReference type="ARBA" id="ARBA00022741"/>
    </source>
</evidence>
<dbReference type="PANTHER" id="PTHR13710">
    <property type="entry name" value="DNA HELICASE RECQ FAMILY MEMBER"/>
    <property type="match status" value="1"/>
</dbReference>
<gene>
    <name evidence="15" type="ORF">FALBO_9765</name>
</gene>
<dbReference type="GO" id="GO:0005634">
    <property type="term" value="C:nucleus"/>
    <property type="evidence" value="ECO:0007669"/>
    <property type="project" value="UniProtKB-SubCell"/>
</dbReference>
<dbReference type="SMART" id="SM00487">
    <property type="entry name" value="DEXDc"/>
    <property type="match status" value="1"/>
</dbReference>
<dbReference type="GO" id="GO:0043138">
    <property type="term" value="F:3'-5' DNA helicase activity"/>
    <property type="evidence" value="ECO:0007669"/>
    <property type="project" value="UniProtKB-EC"/>
</dbReference>
<comment type="catalytic activity">
    <reaction evidence="10">
        <text>Couples ATP hydrolysis with the unwinding of duplex DNA by translocating in the 3'-5' direction.</text>
        <dbReference type="EC" id="5.6.2.4"/>
    </reaction>
</comment>
<evidence type="ECO:0000256" key="1">
    <source>
        <dbReference type="ARBA" id="ARBA00004123"/>
    </source>
</evidence>
<dbReference type="GO" id="GO:0005524">
    <property type="term" value="F:ATP binding"/>
    <property type="evidence" value="ECO:0007669"/>
    <property type="project" value="UniProtKB-KW"/>
</dbReference>
<evidence type="ECO:0000259" key="14">
    <source>
        <dbReference type="PROSITE" id="PS51194"/>
    </source>
</evidence>
<dbReference type="SMART" id="SM00490">
    <property type="entry name" value="HELICc"/>
    <property type="match status" value="1"/>
</dbReference>
<dbReference type="Pfam" id="PF00271">
    <property type="entry name" value="Helicase_C"/>
    <property type="match status" value="1"/>
</dbReference>
<dbReference type="AlphaFoldDB" id="A0A8H4L5F1"/>
<dbReference type="InterPro" id="IPR011545">
    <property type="entry name" value="DEAD/DEAH_box_helicase_dom"/>
</dbReference>
<keyword evidence="7" id="KW-0238">DNA-binding</keyword>
<dbReference type="EMBL" id="JAADYS010001358">
    <property type="protein sequence ID" value="KAF4463420.1"/>
    <property type="molecule type" value="Genomic_DNA"/>
</dbReference>
<dbReference type="Gene3D" id="1.10.10.10">
    <property type="entry name" value="Winged helix-like DNA-binding domain superfamily/Winged helix DNA-binding domain"/>
    <property type="match status" value="1"/>
</dbReference>
<dbReference type="Gene3D" id="3.40.50.300">
    <property type="entry name" value="P-loop containing nucleotide triphosphate hydrolases"/>
    <property type="match status" value="2"/>
</dbReference>
<accession>A0A8H4L5F1</accession>
<dbReference type="OrthoDB" id="10261556at2759"/>
<dbReference type="Proteomes" id="UP000554235">
    <property type="component" value="Unassembled WGS sequence"/>
</dbReference>
<dbReference type="InterPro" id="IPR032284">
    <property type="entry name" value="RecQ_Zn-bd"/>
</dbReference>
<dbReference type="GO" id="GO:0005737">
    <property type="term" value="C:cytoplasm"/>
    <property type="evidence" value="ECO:0007669"/>
    <property type="project" value="TreeGrafter"/>
</dbReference>
<proteinExistence type="inferred from homology"/>
<sequence>MFAGIIAHIGVAEHLSSLLNDQPRLKPATPLFASQPQRSDYLVRTGIDLAGTVHLTLRRITIKQRRATLEDEAMPRLMSSSKLRRPGLLCGPRQLVTPSSIASNCSNRQETPANPANSGNSGKSTKLSAKQDQWFAVTDDGIGYMDLTDRPFASDSSPFGDDGKPGREAYTFRPEPIEPRGRKRKRNEISTEEFGDLCDFPDVYELLGIDPPAPSPGNRFHRKGRSGSTGTRQTRDGSEDCGPGGVGLTSEEDQNVILSVVVPSTSTAALQAWATDPREPGTEKALTRMSAASLDSISSSQRHVSPSTTTARHPASAESSTQGATVPPEAFPGKHSGAHDKASLRLSSGLLHLGLLASGSSALTKWAEFTEQLIRQNDKDFARAVNERWPKEKRNEIRSQRERLVRLVRQQNIIKELASPAEDYRALCGKREELAKQIGRAYTAGLDTEEDEVRLDDLTHDIERVEAVLVKTMRDGELDLARFLDAFQEQAVSTPEAVVATDIRPIQSSVSMSTALRDVTVTSEAGLQVVRQTGLRETFQTGLLSRGDEFGDLSDDEEMLAFAQDYEACQSLARFSQGSRKVAPASRSCAPPKKLLPSAAPESTTPAGLTQHPWSGEVERTLKERFGLGGFRRNQLEAINATLGGKDAFVLMPTGGGKSLCYQLPAVVKTGKTQGVTIVVSPLVSLMQDQVDHMTRLGIQAVAFNGECSAEYKRQVMSAFEEQSPEQFVELLYVTPEMVSKSGAFGNGMRTLHGRGKLARIVIDEAHCVSQWGHDFRPDYKLLGQVRERYPGVPVMALTATATPNVIVDIRQTLGMEDCQTFCQSFNRPNLYYEVRPKTTGDQTIKSMASLIKSNYPDQSGIVYTISRKNAEKVAENLSQHGIAARHYHAHVDPREKVEVQDCWQRGQIKVVVATIAFGMGIDKPDVRFVMHHGLPKSLEGYYQETGRAGRDGKPSDCILFYGKGDIRVLKGPIADGDGSREQKERQLSMLNQVTAFCDNRSDCRRAEILRYFGEDFSAAQCNKTCDNCKAGLTFEQRDFSEYAIAAIRIVMAQKRITAAQCADILMGKKYPRYEAKRSDAWHGMAKGVNKHELVRIIDKLSAEKALGEDNRVGNHGMAIQYLRLGSAYELFLDGRRKLTLPVQVAEEHGRKKTAKRGAQNGSMRSKEQRNGIREPGKSSTKNREDAGLIGSELRIDEDALGEGGEDYHYFKAAQTWHKKLEALGTQSAQNKSRLDSKSAGGGGTASNSATTGRALSSAPRTQQRKSGIKMMPID</sequence>
<evidence type="ECO:0000256" key="12">
    <source>
        <dbReference type="SAM" id="MobiDB-lite"/>
    </source>
</evidence>
<comment type="caution">
    <text evidence="15">The sequence shown here is derived from an EMBL/GenBank/DDBJ whole genome shotgun (WGS) entry which is preliminary data.</text>
</comment>
<feature type="region of interest" description="Disordered" evidence="12">
    <location>
        <begin position="583"/>
        <end position="612"/>
    </location>
</feature>